<dbReference type="AlphaFoldDB" id="A0A7D4CNQ3"/>
<dbReference type="EMBL" id="CP053921">
    <property type="protein sequence ID" value="QKG72228.1"/>
    <property type="molecule type" value="Genomic_DNA"/>
</dbReference>
<evidence type="ECO:0000313" key="2">
    <source>
        <dbReference type="Proteomes" id="UP000504693"/>
    </source>
</evidence>
<dbReference type="RefSeq" id="WP_173215290.1">
    <property type="nucleotide sequence ID" value="NZ_CP053921.1"/>
</dbReference>
<name>A0A7D4CNQ3_9SPHN</name>
<protein>
    <recommendedName>
        <fullName evidence="3">DUF11 domain-containing protein</fullName>
    </recommendedName>
</protein>
<accession>A0A7D4CNQ3</accession>
<evidence type="ECO:0000313" key="1">
    <source>
        <dbReference type="EMBL" id="QKG72228.1"/>
    </source>
</evidence>
<organism evidence="1 2">
    <name type="scientific">Erythrobacter mangrovi</name>
    <dbReference type="NCBI Taxonomy" id="2739433"/>
    <lineage>
        <taxon>Bacteria</taxon>
        <taxon>Pseudomonadati</taxon>
        <taxon>Pseudomonadota</taxon>
        <taxon>Alphaproteobacteria</taxon>
        <taxon>Sphingomonadales</taxon>
        <taxon>Erythrobacteraceae</taxon>
        <taxon>Erythrobacter/Porphyrobacter group</taxon>
        <taxon>Erythrobacter</taxon>
    </lineage>
</organism>
<gene>
    <name evidence="1" type="ORF">HQR01_13105</name>
</gene>
<dbReference type="KEGG" id="emv:HQR01_13105"/>
<sequence length="481" mass="51119">MAGVSQDRTGLDFANFLPDPDIAIEKYVKTNIVTTYEDADDPNGSVASTSSLVEFKITLTNTGNVALTSIAMADSIVHNPGGIEILDYNDPALNVWVDLNRNGVQDAGEDWISLDGDGDMILESVVLAVDDDPGTTEIEDQLDIYYSLDSLLGQHENTASVTAVAALGGATTGPVSDDANYYVLEEDCVGVGTPGFWSNNGFAFWNGLSVEDGDAEQGKHAGQPGFAENDLLIQGNTNGTVDSNGDGVVDGNDKGLLVGDYNQNGITDIGEDTIFISYDDAVSLINASNRQVNGGQADGVWMVGRDVVATWLNFLANNPNGGDPGCIGQVDDDGTIDPREAIDAAIDWLQQFASNKNADDTMVPNDSNTNTNFHTATNQAIFEFDSKIATKSASWKSSETPGDDLALSGSQIHSALDEYNNTGIIDGVEYCCDRDNPIAMDAVAQVDQYQSMESLLLSSGWAPLPQDQTQDLMYSNAVVAI</sequence>
<reference evidence="1 2" key="1">
    <citation type="submission" date="2020-05" db="EMBL/GenBank/DDBJ databases">
        <title>Erythrobacter mangrovi sp. nov., isolated from rhizosphere soil of mangrove plant (Kandelia candel).</title>
        <authorList>
            <person name="Ye Y.H."/>
        </authorList>
    </citation>
    <scope>NUCLEOTIDE SEQUENCE [LARGE SCALE GENOMIC DNA]</scope>
    <source>
        <strain evidence="1 2">EB310</strain>
    </source>
</reference>
<dbReference type="Proteomes" id="UP000504693">
    <property type="component" value="Chromosome"/>
</dbReference>
<evidence type="ECO:0008006" key="3">
    <source>
        <dbReference type="Google" id="ProtNLM"/>
    </source>
</evidence>
<proteinExistence type="predicted"/>
<keyword evidence="2" id="KW-1185">Reference proteome</keyword>